<dbReference type="GeneID" id="107268187"/>
<keyword evidence="6" id="KW-0812">Transmembrane</keyword>
<reference evidence="9" key="1">
    <citation type="submission" date="2025-08" db="UniProtKB">
        <authorList>
            <consortium name="RefSeq"/>
        </authorList>
    </citation>
    <scope>IDENTIFICATION</scope>
</reference>
<dbReference type="SUPFAM" id="SSF50494">
    <property type="entry name" value="Trypsin-like serine proteases"/>
    <property type="match status" value="1"/>
</dbReference>
<dbReference type="FunFam" id="2.40.10.10:FF:000068">
    <property type="entry name" value="transmembrane protease serine 2"/>
    <property type="match status" value="1"/>
</dbReference>
<evidence type="ECO:0000256" key="3">
    <source>
        <dbReference type="ARBA" id="ARBA00022801"/>
    </source>
</evidence>
<dbReference type="InterPro" id="IPR043504">
    <property type="entry name" value="Peptidase_S1_PA_chymotrypsin"/>
</dbReference>
<keyword evidence="8" id="KW-1185">Reference proteome</keyword>
<keyword evidence="2" id="KW-0645">Protease</keyword>
<dbReference type="PANTHER" id="PTHR24276">
    <property type="entry name" value="POLYSERASE-RELATED"/>
    <property type="match status" value="1"/>
</dbReference>
<dbReference type="GO" id="GO:0004252">
    <property type="term" value="F:serine-type endopeptidase activity"/>
    <property type="evidence" value="ECO:0007669"/>
    <property type="project" value="InterPro"/>
</dbReference>
<keyword evidence="6" id="KW-0472">Membrane</keyword>
<dbReference type="RefSeq" id="XP_015596191.1">
    <property type="nucleotide sequence ID" value="XM_015740705.2"/>
</dbReference>
<keyword evidence="3" id="KW-0378">Hydrolase</keyword>
<dbReference type="CDD" id="cd00190">
    <property type="entry name" value="Tryp_SPc"/>
    <property type="match status" value="1"/>
</dbReference>
<protein>
    <submittedName>
        <fullName evidence="9">Cationic trypsin isoform X1</fullName>
    </submittedName>
</protein>
<dbReference type="PROSITE" id="PS00134">
    <property type="entry name" value="TRYPSIN_HIS"/>
    <property type="match status" value="1"/>
</dbReference>
<dbReference type="InterPro" id="IPR001254">
    <property type="entry name" value="Trypsin_dom"/>
</dbReference>
<dbReference type="PANTHER" id="PTHR24276:SF98">
    <property type="entry name" value="FI18310P1-RELATED"/>
    <property type="match status" value="1"/>
</dbReference>
<dbReference type="InterPro" id="IPR001314">
    <property type="entry name" value="Peptidase_S1A"/>
</dbReference>
<dbReference type="Pfam" id="PF00089">
    <property type="entry name" value="Trypsin"/>
    <property type="match status" value="1"/>
</dbReference>
<feature type="domain" description="Peptidase S1" evidence="7">
    <location>
        <begin position="73"/>
        <end position="324"/>
    </location>
</feature>
<evidence type="ECO:0000256" key="4">
    <source>
        <dbReference type="ARBA" id="ARBA00022825"/>
    </source>
</evidence>
<gene>
    <name evidence="9" type="primary">LOC107268187</name>
</gene>
<dbReference type="AlphaFoldDB" id="A0AAJ7BWJ5"/>
<keyword evidence="4" id="KW-0720">Serine protease</keyword>
<sequence length="378" mass="42236">MSDHEGNKREHSLLCLTAIYVIHVVLFHVFLPPKLSVTKITLTSKFDELSTIWRTHSARDNETRHSTFLMANITSGIRNNNSEILKKSFNNESPKLMEAIAGQFPQQVSIQDLRGKHMCSGNIIHKDWILTAAHCMYSSEKSLLLKNINVHAGDVRLGEFSEFSQRNEVIKIYVHKYYDNESMENDVALLQLKSSLSLDDLIVSAVRVRNSDVPTSTECSIAGWNVGSPNNQNNDALLYESVAIMQRDVCGAIYYKQSRNSKSMMCAKHVDDNRNTCLADSGAGLICGNGLTGILIRKNCTSIPIPSLYMDIRLYVDWIKEITNLTTSYDGKSFRASMTSTSATSSVNSRNFSPTALGIFLGCLAFLLTFTDHDRTKA</sequence>
<dbReference type="InterPro" id="IPR050430">
    <property type="entry name" value="Peptidase_S1"/>
</dbReference>
<dbReference type="InterPro" id="IPR018114">
    <property type="entry name" value="TRYPSIN_HIS"/>
</dbReference>
<dbReference type="InterPro" id="IPR009003">
    <property type="entry name" value="Peptidase_S1_PA"/>
</dbReference>
<evidence type="ECO:0000256" key="1">
    <source>
        <dbReference type="ARBA" id="ARBA00007664"/>
    </source>
</evidence>
<name>A0AAJ7BWJ5_CEPCN</name>
<organism evidence="8 9">
    <name type="scientific">Cephus cinctus</name>
    <name type="common">Wheat stem sawfly</name>
    <dbReference type="NCBI Taxonomy" id="211228"/>
    <lineage>
        <taxon>Eukaryota</taxon>
        <taxon>Metazoa</taxon>
        <taxon>Ecdysozoa</taxon>
        <taxon>Arthropoda</taxon>
        <taxon>Hexapoda</taxon>
        <taxon>Insecta</taxon>
        <taxon>Pterygota</taxon>
        <taxon>Neoptera</taxon>
        <taxon>Endopterygota</taxon>
        <taxon>Hymenoptera</taxon>
        <taxon>Cephoidea</taxon>
        <taxon>Cephidae</taxon>
        <taxon>Cephus</taxon>
    </lineage>
</organism>
<dbReference type="KEGG" id="ccin:107268187"/>
<comment type="similarity">
    <text evidence="1">Belongs to the peptidase S1 family.</text>
</comment>
<dbReference type="Gene3D" id="2.40.10.10">
    <property type="entry name" value="Trypsin-like serine proteases"/>
    <property type="match status" value="1"/>
</dbReference>
<dbReference type="GO" id="GO:0006508">
    <property type="term" value="P:proteolysis"/>
    <property type="evidence" value="ECO:0007669"/>
    <property type="project" value="UniProtKB-KW"/>
</dbReference>
<accession>A0AAJ7BWJ5</accession>
<evidence type="ECO:0000256" key="6">
    <source>
        <dbReference type="SAM" id="Phobius"/>
    </source>
</evidence>
<keyword evidence="5" id="KW-1015">Disulfide bond</keyword>
<evidence type="ECO:0000313" key="9">
    <source>
        <dbReference type="RefSeq" id="XP_015596191.1"/>
    </source>
</evidence>
<evidence type="ECO:0000256" key="5">
    <source>
        <dbReference type="ARBA" id="ARBA00023157"/>
    </source>
</evidence>
<dbReference type="Proteomes" id="UP000694920">
    <property type="component" value="Unplaced"/>
</dbReference>
<evidence type="ECO:0000313" key="8">
    <source>
        <dbReference type="Proteomes" id="UP000694920"/>
    </source>
</evidence>
<proteinExistence type="inferred from homology"/>
<evidence type="ECO:0000259" key="7">
    <source>
        <dbReference type="PROSITE" id="PS50240"/>
    </source>
</evidence>
<dbReference type="SMART" id="SM00020">
    <property type="entry name" value="Tryp_SPc"/>
    <property type="match status" value="1"/>
</dbReference>
<keyword evidence="6" id="KW-1133">Transmembrane helix</keyword>
<evidence type="ECO:0000256" key="2">
    <source>
        <dbReference type="ARBA" id="ARBA00022670"/>
    </source>
</evidence>
<feature type="transmembrane region" description="Helical" evidence="6">
    <location>
        <begin position="12"/>
        <end position="31"/>
    </location>
</feature>
<dbReference type="PROSITE" id="PS50240">
    <property type="entry name" value="TRYPSIN_DOM"/>
    <property type="match status" value="1"/>
</dbReference>
<dbReference type="PRINTS" id="PR00722">
    <property type="entry name" value="CHYMOTRYPSIN"/>
</dbReference>